<evidence type="ECO:0000313" key="2">
    <source>
        <dbReference type="EMBL" id="EPE02017.1"/>
    </source>
</evidence>
<evidence type="ECO:0000256" key="1">
    <source>
        <dbReference type="SAM" id="MobiDB-lite"/>
    </source>
</evidence>
<evidence type="ECO:0000313" key="3">
    <source>
        <dbReference type="Proteomes" id="UP000014400"/>
    </source>
</evidence>
<keyword evidence="3" id="KW-1185">Reference proteome</keyword>
<proteinExistence type="predicted"/>
<accession>S3BNP8</accession>
<dbReference type="EMBL" id="ATCF01000004">
    <property type="protein sequence ID" value="EPE02017.1"/>
    <property type="molecule type" value="Genomic_DNA"/>
</dbReference>
<dbReference type="AlphaFoldDB" id="S3BNP8"/>
<dbReference type="RefSeq" id="WP_016473688.1">
    <property type="nucleotide sequence ID" value="NZ_KE150480.1"/>
</dbReference>
<organism evidence="2 3">
    <name type="scientific">Sutterella wadsworthensis HGA0223</name>
    <dbReference type="NCBI Taxonomy" id="1203554"/>
    <lineage>
        <taxon>Bacteria</taxon>
        <taxon>Pseudomonadati</taxon>
        <taxon>Pseudomonadota</taxon>
        <taxon>Betaproteobacteria</taxon>
        <taxon>Burkholderiales</taxon>
        <taxon>Sutterellaceae</taxon>
        <taxon>Sutterella</taxon>
    </lineage>
</organism>
<dbReference type="PATRIC" id="fig|1203554.3.peg.231"/>
<name>S3BNP8_9BURK</name>
<feature type="region of interest" description="Disordered" evidence="1">
    <location>
        <begin position="1"/>
        <end position="86"/>
    </location>
</feature>
<gene>
    <name evidence="2" type="ORF">HMPREF1476_00253</name>
</gene>
<comment type="caution">
    <text evidence="2">The sequence shown here is derived from an EMBL/GenBank/DDBJ whole genome shotgun (WGS) entry which is preliminary data.</text>
</comment>
<protein>
    <submittedName>
        <fullName evidence="2">Uncharacterized protein</fullName>
    </submittedName>
</protein>
<dbReference type="HOGENOM" id="CLU_1229356_0_0_4"/>
<feature type="compositionally biased region" description="Low complexity" evidence="1">
    <location>
        <begin position="1"/>
        <end position="25"/>
    </location>
</feature>
<sequence length="225" mass="23506">MDEPTATAAPAASTLEETPTAAAPADSGTPHLPPAGTAELAPDAAADSDSGMGIPNGDGADEHKDDVGVDVLGSPEGGYSTENLNLPEGFKLDEGAAHGLSEVCKELNLSQKTFSTIVERMSPLLEQRQAEQRDALGAQFLAAAKADPDIGQGNWKQTLADANRAFGMLDKETQKVFTFLHLNKHPGVIRAFRDIGRALGNDVVVKGKSSAAPTDPARAFFTTQI</sequence>
<reference evidence="2 3" key="1">
    <citation type="submission" date="2013-04" db="EMBL/GenBank/DDBJ databases">
        <title>The Genome Sequence of Sutterella wadsworthensis HGA0223.</title>
        <authorList>
            <consortium name="The Broad Institute Genomics Platform"/>
            <person name="Earl A."/>
            <person name="Ward D."/>
            <person name="Feldgarden M."/>
            <person name="Gevers D."/>
            <person name="Schmidt T.M."/>
            <person name="Dover J."/>
            <person name="Dai D."/>
            <person name="Walker B."/>
            <person name="Young S."/>
            <person name="Zeng Q."/>
            <person name="Gargeya S."/>
            <person name="Fitzgerald M."/>
            <person name="Haas B."/>
            <person name="Abouelleil A."/>
            <person name="Allen A.W."/>
            <person name="Alvarado L."/>
            <person name="Arachchi H.M."/>
            <person name="Berlin A.M."/>
            <person name="Chapman S.B."/>
            <person name="Gainer-Dewar J."/>
            <person name="Goldberg J."/>
            <person name="Griggs A."/>
            <person name="Gujja S."/>
            <person name="Hansen M."/>
            <person name="Howarth C."/>
            <person name="Imamovic A."/>
            <person name="Ireland A."/>
            <person name="Larimer J."/>
            <person name="McCowan C."/>
            <person name="Murphy C."/>
            <person name="Pearson M."/>
            <person name="Poon T.W."/>
            <person name="Priest M."/>
            <person name="Roberts A."/>
            <person name="Saif S."/>
            <person name="Shea T."/>
            <person name="Sisk P."/>
            <person name="Sykes S."/>
            <person name="Wortman J."/>
            <person name="Nusbaum C."/>
            <person name="Birren B."/>
        </authorList>
    </citation>
    <scope>NUCLEOTIDE SEQUENCE [LARGE SCALE GENOMIC DNA]</scope>
    <source>
        <strain evidence="2 3">HGA0223</strain>
    </source>
</reference>
<dbReference type="STRING" id="1203554.HMPREF1476_00253"/>
<dbReference type="Proteomes" id="UP000014400">
    <property type="component" value="Unassembled WGS sequence"/>
</dbReference>